<keyword evidence="4 10" id="KW-0812">Transmembrane</keyword>
<dbReference type="InterPro" id="IPR051310">
    <property type="entry name" value="MCP_chemotaxis"/>
</dbReference>
<evidence type="ECO:0000313" key="13">
    <source>
        <dbReference type="EMBL" id="MFG6456496.1"/>
    </source>
</evidence>
<feature type="transmembrane region" description="Helical" evidence="10">
    <location>
        <begin position="51"/>
        <end position="71"/>
    </location>
</feature>
<dbReference type="InterPro" id="IPR033480">
    <property type="entry name" value="sCache_2"/>
</dbReference>
<dbReference type="SMART" id="SM00304">
    <property type="entry name" value="HAMP"/>
    <property type="match status" value="1"/>
</dbReference>
<organism evidence="13 14">
    <name type="scientific">Pelomonas nitida</name>
    <dbReference type="NCBI Taxonomy" id="3299027"/>
    <lineage>
        <taxon>Bacteria</taxon>
        <taxon>Pseudomonadati</taxon>
        <taxon>Pseudomonadota</taxon>
        <taxon>Betaproteobacteria</taxon>
        <taxon>Burkholderiales</taxon>
        <taxon>Sphaerotilaceae</taxon>
        <taxon>Roseateles</taxon>
    </lineage>
</organism>
<dbReference type="InterPro" id="IPR004090">
    <property type="entry name" value="Chemotax_Me-accpt_rcpt"/>
</dbReference>
<evidence type="ECO:0000256" key="6">
    <source>
        <dbReference type="ARBA" id="ARBA00023136"/>
    </source>
</evidence>
<dbReference type="EMBL" id="JBIGIA010000004">
    <property type="protein sequence ID" value="MFG6456496.1"/>
    <property type="molecule type" value="Genomic_DNA"/>
</dbReference>
<accession>A0ABW7G3J5</accession>
<dbReference type="Proteomes" id="UP001606305">
    <property type="component" value="Unassembled WGS sequence"/>
</dbReference>
<dbReference type="SUPFAM" id="SSF58104">
    <property type="entry name" value="Methyl-accepting chemotaxis protein (MCP) signaling domain"/>
    <property type="match status" value="1"/>
</dbReference>
<evidence type="ECO:0000313" key="14">
    <source>
        <dbReference type="Proteomes" id="UP001606305"/>
    </source>
</evidence>
<evidence type="ECO:0000256" key="2">
    <source>
        <dbReference type="ARBA" id="ARBA00022475"/>
    </source>
</evidence>
<keyword evidence="3" id="KW-0488">Methylation</keyword>
<feature type="transmembrane region" description="Helical" evidence="10">
    <location>
        <begin position="229"/>
        <end position="249"/>
    </location>
</feature>
<dbReference type="Pfam" id="PF17200">
    <property type="entry name" value="sCache_2"/>
    <property type="match status" value="1"/>
</dbReference>
<keyword evidence="9" id="KW-0175">Coiled coil</keyword>
<keyword evidence="5 10" id="KW-1133">Transmembrane helix</keyword>
<evidence type="ECO:0000259" key="11">
    <source>
        <dbReference type="PROSITE" id="PS50111"/>
    </source>
</evidence>
<evidence type="ECO:0000256" key="5">
    <source>
        <dbReference type="ARBA" id="ARBA00022989"/>
    </source>
</evidence>
<evidence type="ECO:0000256" key="7">
    <source>
        <dbReference type="ARBA" id="ARBA00029447"/>
    </source>
</evidence>
<dbReference type="PRINTS" id="PR00260">
    <property type="entry name" value="CHEMTRNSDUCR"/>
</dbReference>
<dbReference type="Pfam" id="PF00015">
    <property type="entry name" value="MCPsignal"/>
    <property type="match status" value="1"/>
</dbReference>
<feature type="coiled-coil region" evidence="9">
    <location>
        <begin position="283"/>
        <end position="310"/>
    </location>
</feature>
<dbReference type="PANTHER" id="PTHR43531">
    <property type="entry name" value="PROTEIN ICFG"/>
    <property type="match status" value="1"/>
</dbReference>
<dbReference type="SMART" id="SM00283">
    <property type="entry name" value="MA"/>
    <property type="match status" value="1"/>
</dbReference>
<dbReference type="PROSITE" id="PS50885">
    <property type="entry name" value="HAMP"/>
    <property type="match status" value="1"/>
</dbReference>
<dbReference type="SMART" id="SM01049">
    <property type="entry name" value="Cache_2"/>
    <property type="match status" value="1"/>
</dbReference>
<dbReference type="InterPro" id="IPR003660">
    <property type="entry name" value="HAMP_dom"/>
</dbReference>
<evidence type="ECO:0000256" key="10">
    <source>
        <dbReference type="SAM" id="Phobius"/>
    </source>
</evidence>
<name>A0ABW7G3J5_9BURK</name>
<comment type="similarity">
    <text evidence="7">Belongs to the methyl-accepting chemotaxis (MCP) protein family.</text>
</comment>
<evidence type="ECO:0000256" key="3">
    <source>
        <dbReference type="ARBA" id="ARBA00022481"/>
    </source>
</evidence>
<comment type="caution">
    <text evidence="13">The sequence shown here is derived from an EMBL/GenBank/DDBJ whole genome shotgun (WGS) entry which is preliminary data.</text>
</comment>
<proteinExistence type="inferred from homology"/>
<dbReference type="PROSITE" id="PS50111">
    <property type="entry name" value="CHEMOTAXIS_TRANSDUC_2"/>
    <property type="match status" value="1"/>
</dbReference>
<evidence type="ECO:0000256" key="9">
    <source>
        <dbReference type="SAM" id="Coils"/>
    </source>
</evidence>
<keyword evidence="14" id="KW-1185">Reference proteome</keyword>
<gene>
    <name evidence="13" type="ORF">ACG00X_06590</name>
</gene>
<dbReference type="PANTHER" id="PTHR43531:SF14">
    <property type="entry name" value="METHYL-ACCEPTING CHEMOTAXIS PROTEIN I-RELATED"/>
    <property type="match status" value="1"/>
</dbReference>
<dbReference type="InterPro" id="IPR004089">
    <property type="entry name" value="MCPsignal_dom"/>
</dbReference>
<dbReference type="Gene3D" id="1.10.287.950">
    <property type="entry name" value="Methyl-accepting chemotaxis protein"/>
    <property type="match status" value="1"/>
</dbReference>
<keyword evidence="2" id="KW-1003">Cell membrane</keyword>
<evidence type="ECO:0000256" key="1">
    <source>
        <dbReference type="ARBA" id="ARBA00004651"/>
    </source>
</evidence>
<protein>
    <submittedName>
        <fullName evidence="13">Methyl-accepting chemotaxis protein</fullName>
    </submittedName>
</protein>
<comment type="subcellular location">
    <subcellularLocation>
        <location evidence="1">Cell membrane</location>
        <topology evidence="1">Multi-pass membrane protein</topology>
    </subcellularLocation>
</comment>
<dbReference type="CDD" id="cd11386">
    <property type="entry name" value="MCP_signal"/>
    <property type="match status" value="1"/>
</dbReference>
<keyword evidence="6 10" id="KW-0472">Membrane</keyword>
<reference evidence="13 14" key="1">
    <citation type="submission" date="2024-09" db="EMBL/GenBank/DDBJ databases">
        <title>Novel species of the genus Pelomonas and Roseateles isolated from streams.</title>
        <authorList>
            <person name="Lu H."/>
        </authorList>
    </citation>
    <scope>NUCLEOTIDE SEQUENCE [LARGE SCALE GENOMIC DNA]</scope>
    <source>
        <strain evidence="13 14">BYS96W</strain>
    </source>
</reference>
<evidence type="ECO:0000256" key="8">
    <source>
        <dbReference type="PROSITE-ProRule" id="PRU00284"/>
    </source>
</evidence>
<dbReference type="Gene3D" id="3.30.450.20">
    <property type="entry name" value="PAS domain"/>
    <property type="match status" value="1"/>
</dbReference>
<dbReference type="RefSeq" id="WP_394487247.1">
    <property type="nucleotide sequence ID" value="NZ_JBIGIA010000004.1"/>
</dbReference>
<keyword evidence="8" id="KW-0807">Transducer</keyword>
<evidence type="ECO:0000256" key="4">
    <source>
        <dbReference type="ARBA" id="ARBA00022692"/>
    </source>
</evidence>
<sequence length="557" mass="60200">MPNPDAAVLRQPSSPRQVLPLIAARDGFFAHHGLWAPGVRLFRNLQFGAKALLISATFVLPVVALLGWLIVSQADAQMRERQGALRQHVEIAHGVLAWAQGLEAGGLPREDAQARAREMIGRLRYEGREYFWINDMQSRIVMHPVKPELDGKDGSGIVDPNGVALFKACVDEVRRHGQGFVAYQWPKPGQQQPVDKISYVKGFEPWGWVIGSGLYVDDLRDAKLAAMRGVAAVLAVVLAVAGYLFLSFYKVMEGGLNETRRHLRAMTGGDLTTSPSPWGRDEAAVLMRELAAMQESLRRMVRRVRGASEEIMHSSDEIATGAMDLSARTEQTAANIEESAASMEQISVTVATSAEHTAEASRMARLNAETAAEGGRVMHEVVQTMDGIRSASSRIAEIITTIDGISFQTNILALNAAVEAARAGEQGRGFAVVAGEVRMLAQRSTEAAREIKTLIGRSVEQVEIGATIVHRAGGTIEQIVDGSKRVDQLLGEVARAAREESQGIEQIGQAVQELDRATQQNAALVEQTAAAATSMKSQADSLVAEVARFSLPAAMSD</sequence>
<feature type="domain" description="HAMP" evidence="12">
    <location>
        <begin position="250"/>
        <end position="302"/>
    </location>
</feature>
<evidence type="ECO:0000259" key="12">
    <source>
        <dbReference type="PROSITE" id="PS50885"/>
    </source>
</evidence>
<feature type="domain" description="Methyl-accepting transducer" evidence="11">
    <location>
        <begin position="307"/>
        <end position="536"/>
    </location>
</feature>